<dbReference type="PANTHER" id="PTHR18964:SF149">
    <property type="entry name" value="BIFUNCTIONAL UDP-N-ACETYLGLUCOSAMINE 2-EPIMERASE_N-ACETYLMANNOSAMINE KINASE"/>
    <property type="match status" value="1"/>
</dbReference>
<dbReference type="CDD" id="cd23763">
    <property type="entry name" value="ASKHA_ATPase_ROK"/>
    <property type="match status" value="1"/>
</dbReference>
<reference evidence="2 3" key="1">
    <citation type="submission" date="2018-12" db="EMBL/GenBank/DDBJ databases">
        <authorList>
            <consortium name="Pathogen Informatics"/>
        </authorList>
    </citation>
    <scope>NUCLEOTIDE SEQUENCE [LARGE SCALE GENOMIC DNA]</scope>
    <source>
        <strain evidence="2 3">NCTC11636</strain>
    </source>
</reference>
<sequence>MAARWAVGVDVGGTTIKTVVSNAAGQAVLRRTDPTPHGAQEVVATVARVVSEVDADLEAGRVREGARALAPEEVVHPVGVDVPGIVDEDAGVAVLSVNLGWGRVPMRLDLERALGRPVSLGHDVRSGAWAESRWGAAGPHCVYLALGTGLAAAVVLDGRPVVSGGWAGEVGQMLVPDPDSPGSLARLEDVVSAGALARRWARSRPAGTRGRVVEEGALGVLREVERGDAEAARVWDTGLDALAELVARTACLLGPVDVVIGGGLAGAGRARLVEPLRNRVADLLTVCPPPRVLVAGLGPWSQALGSAGRALAASGEGG</sequence>
<comment type="similarity">
    <text evidence="1">Belongs to the ROK (NagC/XylR) family.</text>
</comment>
<dbReference type="InterPro" id="IPR043129">
    <property type="entry name" value="ATPase_NBD"/>
</dbReference>
<evidence type="ECO:0000313" key="3">
    <source>
        <dbReference type="Proteomes" id="UP000266895"/>
    </source>
</evidence>
<dbReference type="InterPro" id="IPR000600">
    <property type="entry name" value="ROK"/>
</dbReference>
<dbReference type="EMBL" id="LR134350">
    <property type="protein sequence ID" value="VEG25638.1"/>
    <property type="molecule type" value="Genomic_DNA"/>
</dbReference>
<dbReference type="Gene3D" id="3.30.420.40">
    <property type="match status" value="2"/>
</dbReference>
<accession>A0A448HDN6</accession>
<dbReference type="AlphaFoldDB" id="A0A448HDN6"/>
<evidence type="ECO:0000256" key="1">
    <source>
        <dbReference type="ARBA" id="ARBA00006479"/>
    </source>
</evidence>
<keyword evidence="3" id="KW-1185">Reference proteome</keyword>
<organism evidence="2 3">
    <name type="scientific">Actinomyces howellii</name>
    <dbReference type="NCBI Taxonomy" id="52771"/>
    <lineage>
        <taxon>Bacteria</taxon>
        <taxon>Bacillati</taxon>
        <taxon>Actinomycetota</taxon>
        <taxon>Actinomycetes</taxon>
        <taxon>Actinomycetales</taxon>
        <taxon>Actinomycetaceae</taxon>
        <taxon>Actinomyces</taxon>
    </lineage>
</organism>
<dbReference type="KEGG" id="ahw:NCTC11636_00136"/>
<dbReference type="GO" id="GO:0004340">
    <property type="term" value="F:glucokinase activity"/>
    <property type="evidence" value="ECO:0007669"/>
    <property type="project" value="UniProtKB-EC"/>
</dbReference>
<dbReference type="PANTHER" id="PTHR18964">
    <property type="entry name" value="ROK (REPRESSOR, ORF, KINASE) FAMILY"/>
    <property type="match status" value="1"/>
</dbReference>
<keyword evidence="2" id="KW-0808">Transferase</keyword>
<name>A0A448HDN6_9ACTO</name>
<dbReference type="EC" id="2.7.1.2" evidence="2"/>
<dbReference type="Pfam" id="PF00480">
    <property type="entry name" value="ROK"/>
    <property type="match status" value="1"/>
</dbReference>
<proteinExistence type="inferred from homology"/>
<keyword evidence="2" id="KW-0418">Kinase</keyword>
<dbReference type="SUPFAM" id="SSF53067">
    <property type="entry name" value="Actin-like ATPase domain"/>
    <property type="match status" value="1"/>
</dbReference>
<protein>
    <submittedName>
        <fullName evidence="2">Glucokinase</fullName>
        <ecNumber evidence="2">2.7.1.2</ecNumber>
    </submittedName>
</protein>
<gene>
    <name evidence="2" type="primary">glcK_1</name>
    <name evidence="2" type="ORF">NCTC11636_00136</name>
</gene>
<dbReference type="RefSeq" id="WP_161512699.1">
    <property type="nucleotide sequence ID" value="NZ_LR134350.1"/>
</dbReference>
<evidence type="ECO:0000313" key="2">
    <source>
        <dbReference type="EMBL" id="VEG25638.1"/>
    </source>
</evidence>
<dbReference type="Proteomes" id="UP000266895">
    <property type="component" value="Chromosome"/>
</dbReference>